<dbReference type="Pfam" id="PF06463">
    <property type="entry name" value="Mob_synth_C"/>
    <property type="match status" value="1"/>
</dbReference>
<keyword evidence="7" id="KW-0342">GTP-binding</keyword>
<keyword evidence="2" id="KW-0949">S-adenosyl-L-methionine</keyword>
<dbReference type="InterPro" id="IPR058240">
    <property type="entry name" value="rSAM_sf"/>
</dbReference>
<comment type="caution">
    <text evidence="10">The sequence shown here is derived from an EMBL/GenBank/DDBJ whole genome shotgun (WGS) entry which is preliminary data.</text>
</comment>
<dbReference type="EMBL" id="BRYB01005049">
    <property type="protein sequence ID" value="GMI19794.1"/>
    <property type="molecule type" value="Genomic_DNA"/>
</dbReference>
<keyword evidence="6" id="KW-0411">Iron-sulfur</keyword>
<dbReference type="InterPro" id="IPR007197">
    <property type="entry name" value="rSAM"/>
</dbReference>
<comment type="pathway">
    <text evidence="1">Cofactor biosynthesis; molybdopterin biosynthesis.</text>
</comment>
<dbReference type="InterPro" id="IPR050105">
    <property type="entry name" value="MoCo_biosynth_MoaA/MoaC"/>
</dbReference>
<feature type="domain" description="Radical SAM core" evidence="9">
    <location>
        <begin position="1"/>
        <end position="197"/>
    </location>
</feature>
<evidence type="ECO:0000256" key="4">
    <source>
        <dbReference type="ARBA" id="ARBA00022741"/>
    </source>
</evidence>
<evidence type="ECO:0000256" key="6">
    <source>
        <dbReference type="ARBA" id="ARBA00023014"/>
    </source>
</evidence>
<dbReference type="InterPro" id="IPR010505">
    <property type="entry name" value="MoaA_twitch"/>
</dbReference>
<dbReference type="SUPFAM" id="SSF102114">
    <property type="entry name" value="Radical SAM enzymes"/>
    <property type="match status" value="1"/>
</dbReference>
<dbReference type="Gene3D" id="3.20.20.70">
    <property type="entry name" value="Aldolase class I"/>
    <property type="match status" value="1"/>
</dbReference>
<keyword evidence="3" id="KW-0479">Metal-binding</keyword>
<evidence type="ECO:0000256" key="7">
    <source>
        <dbReference type="ARBA" id="ARBA00023134"/>
    </source>
</evidence>
<evidence type="ECO:0000313" key="10">
    <source>
        <dbReference type="EMBL" id="GMI19794.1"/>
    </source>
</evidence>
<keyword evidence="5" id="KW-0408">Iron</keyword>
<dbReference type="PANTHER" id="PTHR22960:SF0">
    <property type="entry name" value="MOLYBDENUM COFACTOR BIOSYNTHESIS PROTEIN 1"/>
    <property type="match status" value="1"/>
</dbReference>
<dbReference type="Proteomes" id="UP001165060">
    <property type="component" value="Unassembled WGS sequence"/>
</dbReference>
<protein>
    <recommendedName>
        <fullName evidence="9">Radical SAM core domain-containing protein</fullName>
    </recommendedName>
</protein>
<evidence type="ECO:0000259" key="9">
    <source>
        <dbReference type="PROSITE" id="PS51918"/>
    </source>
</evidence>
<evidence type="ECO:0000256" key="8">
    <source>
        <dbReference type="ARBA" id="ARBA00023150"/>
    </source>
</evidence>
<gene>
    <name evidence="10" type="ORF">TeGR_g14631</name>
</gene>
<evidence type="ECO:0000256" key="5">
    <source>
        <dbReference type="ARBA" id="ARBA00023004"/>
    </source>
</evidence>
<proteinExistence type="predicted"/>
<evidence type="ECO:0000256" key="1">
    <source>
        <dbReference type="ARBA" id="ARBA00005046"/>
    </source>
</evidence>
<accession>A0ABQ6M5D4</accession>
<evidence type="ECO:0000256" key="3">
    <source>
        <dbReference type="ARBA" id="ARBA00022723"/>
    </source>
</evidence>
<keyword evidence="11" id="KW-1185">Reference proteome</keyword>
<keyword evidence="4" id="KW-0547">Nucleotide-binding</keyword>
<organism evidence="10 11">
    <name type="scientific">Tetraparma gracilis</name>
    <dbReference type="NCBI Taxonomy" id="2962635"/>
    <lineage>
        <taxon>Eukaryota</taxon>
        <taxon>Sar</taxon>
        <taxon>Stramenopiles</taxon>
        <taxon>Ochrophyta</taxon>
        <taxon>Bolidophyceae</taxon>
        <taxon>Parmales</taxon>
        <taxon>Triparmaceae</taxon>
        <taxon>Tetraparma</taxon>
    </lineage>
</organism>
<dbReference type="CDD" id="cd21117">
    <property type="entry name" value="Twitch_MoaA"/>
    <property type="match status" value="1"/>
</dbReference>
<dbReference type="PROSITE" id="PS51918">
    <property type="entry name" value="RADICAL_SAM"/>
    <property type="match status" value="1"/>
</dbReference>
<dbReference type="InterPro" id="IPR013785">
    <property type="entry name" value="Aldolase_TIM"/>
</dbReference>
<sequence length="307" mass="32910">MPPSGVPLPPASAALTDSEYVRLASVVMACAGGAGKIRLTGGEPTLHPTLVPLVASLAKLTSGTVGITTNGLVLHRSLPALLAAGLGSVNVSLDSVDRGKFRAMTRRDALPTLLKSLRLCREHTDNIKVNCVVMRGFNDGPGDFEGMLRFGEELDVDVRFIEYMPFSDNGWDGESKYMPYSEMLSAISQTSYALSPLPPTDPHDTSKWHSHPSSPRRVGFIASMSTPFCSSCNRLRITADGSLKVCLFSNSEVSLRDAMRDGVSDAELEAILRGALGGKERRWGGSGELEELRERSKGNRAMTAIGG</sequence>
<dbReference type="CDD" id="cd01335">
    <property type="entry name" value="Radical_SAM"/>
    <property type="match status" value="1"/>
</dbReference>
<name>A0ABQ6M5D4_9STRA</name>
<dbReference type="Pfam" id="PF04055">
    <property type="entry name" value="Radical_SAM"/>
    <property type="match status" value="1"/>
</dbReference>
<evidence type="ECO:0000313" key="11">
    <source>
        <dbReference type="Proteomes" id="UP001165060"/>
    </source>
</evidence>
<reference evidence="10 11" key="1">
    <citation type="journal article" date="2023" name="Commun. Biol.">
        <title>Genome analysis of Parmales, the sister group of diatoms, reveals the evolutionary specialization of diatoms from phago-mixotrophs to photoautotrophs.</title>
        <authorList>
            <person name="Ban H."/>
            <person name="Sato S."/>
            <person name="Yoshikawa S."/>
            <person name="Yamada K."/>
            <person name="Nakamura Y."/>
            <person name="Ichinomiya M."/>
            <person name="Sato N."/>
            <person name="Blanc-Mathieu R."/>
            <person name="Endo H."/>
            <person name="Kuwata A."/>
            <person name="Ogata H."/>
        </authorList>
    </citation>
    <scope>NUCLEOTIDE SEQUENCE [LARGE SCALE GENOMIC DNA]</scope>
</reference>
<keyword evidence="8" id="KW-0501">Molybdenum cofactor biosynthesis</keyword>
<evidence type="ECO:0000256" key="2">
    <source>
        <dbReference type="ARBA" id="ARBA00022691"/>
    </source>
</evidence>
<dbReference type="PANTHER" id="PTHR22960">
    <property type="entry name" value="MOLYBDOPTERIN COFACTOR SYNTHESIS PROTEIN A"/>
    <property type="match status" value="1"/>
</dbReference>